<gene>
    <name evidence="3" type="ORF">KMW28_08835</name>
</gene>
<dbReference type="SUPFAM" id="SSF51735">
    <property type="entry name" value="NAD(P)-binding Rossmann-fold domains"/>
    <property type="match status" value="1"/>
</dbReference>
<keyword evidence="2" id="KW-0560">Oxidoreductase</keyword>
<dbReference type="GO" id="GO:0016616">
    <property type="term" value="F:oxidoreductase activity, acting on the CH-OH group of donors, NAD or NADP as acceptor"/>
    <property type="evidence" value="ECO:0007669"/>
    <property type="project" value="TreeGrafter"/>
</dbReference>
<dbReference type="FunFam" id="3.40.50.720:FF:000084">
    <property type="entry name" value="Short-chain dehydrogenase reductase"/>
    <property type="match status" value="1"/>
</dbReference>
<dbReference type="CDD" id="cd05233">
    <property type="entry name" value="SDR_c"/>
    <property type="match status" value="1"/>
</dbReference>
<dbReference type="InterPro" id="IPR036291">
    <property type="entry name" value="NAD(P)-bd_dom_sf"/>
</dbReference>
<dbReference type="InterPro" id="IPR002347">
    <property type="entry name" value="SDR_fam"/>
</dbReference>
<dbReference type="KEGG" id="fya:KMW28_08835"/>
<reference evidence="3 4" key="1">
    <citation type="submission" date="2021-05" db="EMBL/GenBank/DDBJ databases">
        <title>Comparative genomic studies on the polysaccharide-degrading batcterial strains of the Flammeovirga genus.</title>
        <authorList>
            <person name="Zewei F."/>
            <person name="Zheng Z."/>
            <person name="Yu L."/>
            <person name="Ruyue G."/>
            <person name="Yanhong M."/>
            <person name="Yuanyuan C."/>
            <person name="Jingyan G."/>
            <person name="Wenjun H."/>
        </authorList>
    </citation>
    <scope>NUCLEOTIDE SEQUENCE [LARGE SCALE GENOMIC DNA]</scope>
    <source>
        <strain evidence="3 4">NBRC:100898</strain>
    </source>
</reference>
<dbReference type="Proteomes" id="UP000678679">
    <property type="component" value="Chromosome 1"/>
</dbReference>
<proteinExistence type="inferred from homology"/>
<dbReference type="PANTHER" id="PTHR42760:SF133">
    <property type="entry name" value="3-OXOACYL-[ACYL-CARRIER-PROTEIN] REDUCTASE"/>
    <property type="match status" value="1"/>
</dbReference>
<comment type="similarity">
    <text evidence="1">Belongs to the short-chain dehydrogenases/reductases (SDR) family.</text>
</comment>
<name>A0AAX1N835_9BACT</name>
<evidence type="ECO:0000256" key="1">
    <source>
        <dbReference type="ARBA" id="ARBA00006484"/>
    </source>
</evidence>
<dbReference type="PRINTS" id="PR00080">
    <property type="entry name" value="SDRFAMILY"/>
</dbReference>
<dbReference type="Pfam" id="PF13561">
    <property type="entry name" value="adh_short_C2"/>
    <property type="match status" value="1"/>
</dbReference>
<accession>A0AAX1N835</accession>
<dbReference type="EMBL" id="CP076132">
    <property type="protein sequence ID" value="QWG03673.1"/>
    <property type="molecule type" value="Genomic_DNA"/>
</dbReference>
<dbReference type="PANTHER" id="PTHR42760">
    <property type="entry name" value="SHORT-CHAIN DEHYDROGENASES/REDUCTASES FAMILY MEMBER"/>
    <property type="match status" value="1"/>
</dbReference>
<dbReference type="AlphaFoldDB" id="A0AAX1N835"/>
<keyword evidence="4" id="KW-1185">Reference proteome</keyword>
<evidence type="ECO:0000256" key="2">
    <source>
        <dbReference type="ARBA" id="ARBA00023002"/>
    </source>
</evidence>
<dbReference type="InterPro" id="IPR020904">
    <property type="entry name" value="Sc_DH/Rdtase_CS"/>
</dbReference>
<dbReference type="RefSeq" id="WP_169664543.1">
    <property type="nucleotide sequence ID" value="NZ_CP076132.1"/>
</dbReference>
<organism evidence="3 4">
    <name type="scientific">Flammeovirga yaeyamensis</name>
    <dbReference type="NCBI Taxonomy" id="367791"/>
    <lineage>
        <taxon>Bacteria</taxon>
        <taxon>Pseudomonadati</taxon>
        <taxon>Bacteroidota</taxon>
        <taxon>Cytophagia</taxon>
        <taxon>Cytophagales</taxon>
        <taxon>Flammeovirgaceae</taxon>
        <taxon>Flammeovirga</taxon>
    </lineage>
</organism>
<dbReference type="PROSITE" id="PS00061">
    <property type="entry name" value="ADH_SHORT"/>
    <property type="match status" value="1"/>
</dbReference>
<dbReference type="PRINTS" id="PR00081">
    <property type="entry name" value="GDHRDH"/>
</dbReference>
<evidence type="ECO:0000313" key="4">
    <source>
        <dbReference type="Proteomes" id="UP000678679"/>
    </source>
</evidence>
<evidence type="ECO:0000313" key="3">
    <source>
        <dbReference type="EMBL" id="QWG03673.1"/>
    </source>
</evidence>
<protein>
    <submittedName>
        <fullName evidence="3">SDR family oxidoreductase</fullName>
    </submittedName>
</protein>
<sequence length="259" mass="27992">MNEFSIKNKTVVITGGSSGIGLALCHLFDREGAFVIALDIQPPQDPPRSIHHFVQCDVGEAYAVKKAFDNIKRLNKPIDVLINNAGVGFLPGNIVDSDPKDWKTIFDINLLGPMYCAKYGVPLMNDGGVIINTSSQSAETKVGGMEPYSASKTALISITKSLALELADRQIRVNAVCPSNTKTPMMESAEDADYTQYMSEVFSPLGRVAETNDLVGVYQFLASDAAKFINGQAIYVDGGWTAGVSQQLMEQVFANTIKS</sequence>
<dbReference type="Gene3D" id="3.40.50.720">
    <property type="entry name" value="NAD(P)-binding Rossmann-like Domain"/>
    <property type="match status" value="1"/>
</dbReference>